<dbReference type="Proteomes" id="UP001056120">
    <property type="component" value="Linkage Group LG26"/>
</dbReference>
<reference evidence="2" key="1">
    <citation type="journal article" date="2022" name="Mol. Ecol. Resour.">
        <title>The genomes of chicory, endive, great burdock and yacon provide insights into Asteraceae palaeo-polyploidization history and plant inulin production.</title>
        <authorList>
            <person name="Fan W."/>
            <person name="Wang S."/>
            <person name="Wang H."/>
            <person name="Wang A."/>
            <person name="Jiang F."/>
            <person name="Liu H."/>
            <person name="Zhao H."/>
            <person name="Xu D."/>
            <person name="Zhang Y."/>
        </authorList>
    </citation>
    <scope>NUCLEOTIDE SEQUENCE [LARGE SCALE GENOMIC DNA]</scope>
    <source>
        <strain evidence="2">cv. Yunnan</strain>
    </source>
</reference>
<evidence type="ECO:0000313" key="1">
    <source>
        <dbReference type="EMBL" id="KAI3693976.1"/>
    </source>
</evidence>
<protein>
    <submittedName>
        <fullName evidence="1">Uncharacterized protein</fullName>
    </submittedName>
</protein>
<evidence type="ECO:0000313" key="2">
    <source>
        <dbReference type="Proteomes" id="UP001056120"/>
    </source>
</evidence>
<comment type="caution">
    <text evidence="1">The sequence shown here is derived from an EMBL/GenBank/DDBJ whole genome shotgun (WGS) entry which is preliminary data.</text>
</comment>
<proteinExistence type="predicted"/>
<organism evidence="1 2">
    <name type="scientific">Smallanthus sonchifolius</name>
    <dbReference type="NCBI Taxonomy" id="185202"/>
    <lineage>
        <taxon>Eukaryota</taxon>
        <taxon>Viridiplantae</taxon>
        <taxon>Streptophyta</taxon>
        <taxon>Embryophyta</taxon>
        <taxon>Tracheophyta</taxon>
        <taxon>Spermatophyta</taxon>
        <taxon>Magnoliopsida</taxon>
        <taxon>eudicotyledons</taxon>
        <taxon>Gunneridae</taxon>
        <taxon>Pentapetalae</taxon>
        <taxon>asterids</taxon>
        <taxon>campanulids</taxon>
        <taxon>Asterales</taxon>
        <taxon>Asteraceae</taxon>
        <taxon>Asteroideae</taxon>
        <taxon>Heliantheae alliance</taxon>
        <taxon>Millerieae</taxon>
        <taxon>Smallanthus</taxon>
    </lineage>
</organism>
<name>A0ACB8Z910_9ASTR</name>
<reference evidence="1 2" key="2">
    <citation type="journal article" date="2022" name="Mol. Ecol. Resour.">
        <title>The genomes of chicory, endive, great burdock and yacon provide insights into Asteraceae paleo-polyploidization history and plant inulin production.</title>
        <authorList>
            <person name="Fan W."/>
            <person name="Wang S."/>
            <person name="Wang H."/>
            <person name="Wang A."/>
            <person name="Jiang F."/>
            <person name="Liu H."/>
            <person name="Zhao H."/>
            <person name="Xu D."/>
            <person name="Zhang Y."/>
        </authorList>
    </citation>
    <scope>NUCLEOTIDE SEQUENCE [LARGE SCALE GENOMIC DNA]</scope>
    <source>
        <strain evidence="2">cv. Yunnan</strain>
        <tissue evidence="1">Leaves</tissue>
    </source>
</reference>
<dbReference type="EMBL" id="CM042043">
    <property type="protein sequence ID" value="KAI3693976.1"/>
    <property type="molecule type" value="Genomic_DNA"/>
</dbReference>
<accession>A0ACB8Z910</accession>
<gene>
    <name evidence="1" type="ORF">L1987_76933</name>
</gene>
<sequence>MTEKLNREREMDVISDDVRGQRSFCGEHRERERQTWKRLNIDGKHIIFAFRPLPAFTFSTLFPFSFFKKHRRPRHTHTLHTEDFETLGDTE</sequence>
<keyword evidence="2" id="KW-1185">Reference proteome</keyword>